<dbReference type="Proteomes" id="UP000492821">
    <property type="component" value="Unassembled WGS sequence"/>
</dbReference>
<protein>
    <submittedName>
        <fullName evidence="4">DUF4774 domain-containing protein</fullName>
    </submittedName>
</protein>
<evidence type="ECO:0000313" key="3">
    <source>
        <dbReference type="Proteomes" id="UP000492821"/>
    </source>
</evidence>
<feature type="signal peptide" evidence="2">
    <location>
        <begin position="1"/>
        <end position="20"/>
    </location>
</feature>
<feature type="chain" id="PRO_5029010304" evidence="2">
    <location>
        <begin position="21"/>
        <end position="269"/>
    </location>
</feature>
<accession>A0A7E4V5G6</accession>
<organism evidence="3 4">
    <name type="scientific">Panagrellus redivivus</name>
    <name type="common">Microworm</name>
    <dbReference type="NCBI Taxonomy" id="6233"/>
    <lineage>
        <taxon>Eukaryota</taxon>
        <taxon>Metazoa</taxon>
        <taxon>Ecdysozoa</taxon>
        <taxon>Nematoda</taxon>
        <taxon>Chromadorea</taxon>
        <taxon>Rhabditida</taxon>
        <taxon>Tylenchina</taxon>
        <taxon>Panagrolaimomorpha</taxon>
        <taxon>Panagrolaimoidea</taxon>
        <taxon>Panagrolaimidae</taxon>
        <taxon>Panagrellus</taxon>
    </lineage>
</organism>
<dbReference type="WBParaSite" id="Pan_g1685.t1">
    <property type="protein sequence ID" value="Pan_g1685.t1"/>
    <property type="gene ID" value="Pan_g1685"/>
</dbReference>
<feature type="region of interest" description="Disordered" evidence="1">
    <location>
        <begin position="135"/>
        <end position="163"/>
    </location>
</feature>
<keyword evidence="2" id="KW-0732">Signal</keyword>
<reference evidence="4" key="2">
    <citation type="submission" date="2020-10" db="UniProtKB">
        <authorList>
            <consortium name="WormBaseParasite"/>
        </authorList>
    </citation>
    <scope>IDENTIFICATION</scope>
</reference>
<name>A0A7E4V5G6_PANRE</name>
<dbReference type="AlphaFoldDB" id="A0A7E4V5G6"/>
<sequence length="269" mass="29652">MKKLTFAFVLIAMVISSCLAAENTTKKDDVVTRICKSNPTYTFCKQYMDGEMGEASMIPFPHGHKHMESESKEGKSAEKRLLIIENEFYPNGTVKIPPNVTLDASNEAELAAIKKKTVLPFRIPKTILPARDAVKTDKELEASSSSSSEETSNEKENFNFELPYPEPPIEFPSKLPDHRVVPEMKDGLLKDIGVNVGFGLGVNAVKDNDPVRVATNVGVSLGESGRAGGIPFFFPGQGEEYSLNDYDGNKRNIVPDRARKYYIEQGGSV</sequence>
<dbReference type="PROSITE" id="PS51257">
    <property type="entry name" value="PROKAR_LIPOPROTEIN"/>
    <property type="match status" value="1"/>
</dbReference>
<keyword evidence="3" id="KW-1185">Reference proteome</keyword>
<evidence type="ECO:0000313" key="4">
    <source>
        <dbReference type="WBParaSite" id="Pan_g1685.t1"/>
    </source>
</evidence>
<evidence type="ECO:0000256" key="1">
    <source>
        <dbReference type="SAM" id="MobiDB-lite"/>
    </source>
</evidence>
<reference evidence="3" key="1">
    <citation type="journal article" date="2013" name="Genetics">
        <title>The draft genome and transcriptome of Panagrellus redivivus are shaped by the harsh demands of a free-living lifestyle.</title>
        <authorList>
            <person name="Srinivasan J."/>
            <person name="Dillman A.R."/>
            <person name="Macchietto M.G."/>
            <person name="Heikkinen L."/>
            <person name="Lakso M."/>
            <person name="Fracchia K.M."/>
            <person name="Antoshechkin I."/>
            <person name="Mortazavi A."/>
            <person name="Wong G."/>
            <person name="Sternberg P.W."/>
        </authorList>
    </citation>
    <scope>NUCLEOTIDE SEQUENCE [LARGE SCALE GENOMIC DNA]</scope>
    <source>
        <strain evidence="3">MT8872</strain>
    </source>
</reference>
<evidence type="ECO:0000256" key="2">
    <source>
        <dbReference type="SAM" id="SignalP"/>
    </source>
</evidence>
<proteinExistence type="predicted"/>